<evidence type="ECO:0000256" key="6">
    <source>
        <dbReference type="SAM" id="Phobius"/>
    </source>
</evidence>
<comment type="caution">
    <text evidence="8">The sequence shown here is derived from an EMBL/GenBank/DDBJ whole genome shotgun (WGS) entry which is preliminary data.</text>
</comment>
<organism evidence="8 9">
    <name type="scientific">Nonomuraea diastatica</name>
    <dbReference type="NCBI Taxonomy" id="1848329"/>
    <lineage>
        <taxon>Bacteria</taxon>
        <taxon>Bacillati</taxon>
        <taxon>Actinomycetota</taxon>
        <taxon>Actinomycetes</taxon>
        <taxon>Streptosporangiales</taxon>
        <taxon>Streptosporangiaceae</taxon>
        <taxon>Nonomuraea</taxon>
    </lineage>
</organism>
<evidence type="ECO:0000256" key="1">
    <source>
        <dbReference type="ARBA" id="ARBA00004141"/>
    </source>
</evidence>
<reference evidence="8 9" key="1">
    <citation type="submission" date="2019-03" db="EMBL/GenBank/DDBJ databases">
        <title>Draft genome sequences of novel Actinobacteria.</title>
        <authorList>
            <person name="Sahin N."/>
            <person name="Ay H."/>
            <person name="Saygin H."/>
        </authorList>
    </citation>
    <scope>NUCLEOTIDE SEQUENCE [LARGE SCALE GENOMIC DNA]</scope>
    <source>
        <strain evidence="8 9">KC712</strain>
    </source>
</reference>
<sequence length="410" mass="44310">MGRAWYMETESGRRHERYGAPLQRIVSGGKAALGRARGLGLGRWLRMEREAFVQTIKVTGACVLAWWLAAHVLKVGLPVLAPIGVLLTVSATAYSTVVRGLQQVGAVIVGVAAATGAIWLLGVDEVTLAVLISSGLVLARLLNLPAQNVQIPITALLVFALGSTYGFARLADVLIGACVGVAANLLILPPRYVERAAKELCGLSGELADLAADMSRGLGGAWDRDMAGEWLDRARTLSQRLEEAKEAADQAAESVRLTWRRSRYDTRLRQVAEAATCLDHACSQLRGIARGLVDLIAGARGLPGERGADLPDPLAQELESLSRVFGAFGMLQIHRGSGKGSSRKEVKELRAALGEGRRRQKVLAEEFERTRHRELKTLQGALLDDCARIRYEFDPDNGPHKEAFPPVAYT</sequence>
<evidence type="ECO:0000256" key="4">
    <source>
        <dbReference type="ARBA" id="ARBA00023136"/>
    </source>
</evidence>
<dbReference type="Pfam" id="PF13515">
    <property type="entry name" value="FUSC_2"/>
    <property type="match status" value="1"/>
</dbReference>
<feature type="transmembrane region" description="Helical" evidence="6">
    <location>
        <begin position="75"/>
        <end position="97"/>
    </location>
</feature>
<proteinExistence type="predicted"/>
<evidence type="ECO:0000259" key="7">
    <source>
        <dbReference type="Pfam" id="PF13515"/>
    </source>
</evidence>
<evidence type="ECO:0000256" key="3">
    <source>
        <dbReference type="ARBA" id="ARBA00022989"/>
    </source>
</evidence>
<keyword evidence="3 6" id="KW-1133">Transmembrane helix</keyword>
<name>A0A4R4WLM0_9ACTN</name>
<dbReference type="EMBL" id="SMKP01000143">
    <property type="protein sequence ID" value="TDD14640.1"/>
    <property type="molecule type" value="Genomic_DNA"/>
</dbReference>
<accession>A0A4R4WLM0</accession>
<feature type="transmembrane region" description="Helical" evidence="6">
    <location>
        <begin position="51"/>
        <end position="69"/>
    </location>
</feature>
<dbReference type="Proteomes" id="UP000294543">
    <property type="component" value="Unassembled WGS sequence"/>
</dbReference>
<dbReference type="GO" id="GO:0016020">
    <property type="term" value="C:membrane"/>
    <property type="evidence" value="ECO:0007669"/>
    <property type="project" value="UniProtKB-SubCell"/>
</dbReference>
<evidence type="ECO:0000256" key="2">
    <source>
        <dbReference type="ARBA" id="ARBA00022692"/>
    </source>
</evidence>
<feature type="domain" description="Integral membrane bound transporter" evidence="7">
    <location>
        <begin position="66"/>
        <end position="182"/>
    </location>
</feature>
<evidence type="ECO:0000313" key="8">
    <source>
        <dbReference type="EMBL" id="TDD14640.1"/>
    </source>
</evidence>
<feature type="transmembrane region" description="Helical" evidence="6">
    <location>
        <begin position="104"/>
        <end position="120"/>
    </location>
</feature>
<feature type="coiled-coil region" evidence="5">
    <location>
        <begin position="227"/>
        <end position="254"/>
    </location>
</feature>
<dbReference type="InterPro" id="IPR049453">
    <property type="entry name" value="Memb_transporter_dom"/>
</dbReference>
<keyword evidence="4 6" id="KW-0472">Membrane</keyword>
<evidence type="ECO:0000313" key="9">
    <source>
        <dbReference type="Proteomes" id="UP000294543"/>
    </source>
</evidence>
<gene>
    <name evidence="8" type="ORF">E1294_36970</name>
</gene>
<dbReference type="AlphaFoldDB" id="A0A4R4WLM0"/>
<comment type="subcellular location">
    <subcellularLocation>
        <location evidence="1">Membrane</location>
        <topology evidence="1">Multi-pass membrane protein</topology>
    </subcellularLocation>
</comment>
<dbReference type="RefSeq" id="WP_132515626.1">
    <property type="nucleotide sequence ID" value="NZ_SMKP01000143.1"/>
</dbReference>
<keyword evidence="5" id="KW-0175">Coiled coil</keyword>
<keyword evidence="2 6" id="KW-0812">Transmembrane</keyword>
<keyword evidence="9" id="KW-1185">Reference proteome</keyword>
<evidence type="ECO:0000256" key="5">
    <source>
        <dbReference type="SAM" id="Coils"/>
    </source>
</evidence>
<feature type="transmembrane region" description="Helical" evidence="6">
    <location>
        <begin position="174"/>
        <end position="193"/>
    </location>
</feature>
<protein>
    <recommendedName>
        <fullName evidence="7">Integral membrane bound transporter domain-containing protein</fullName>
    </recommendedName>
</protein>
<dbReference type="OrthoDB" id="4458428at2"/>